<dbReference type="AlphaFoldDB" id="A0A4C2A5W6"/>
<sequence length="123" mass="13748">MCHQAGYQQYEGCALLRWHLPLRITITEQRLRITLLDVSLRGESSYSLIFPRPSTARAEQGIGPFESECTDYVEILEANRPECCPPATSRSCRCSSPRRAASSTSWSWRGLGGLPTRSVTALE</sequence>
<dbReference type="Proteomes" id="UP000299102">
    <property type="component" value="Unassembled WGS sequence"/>
</dbReference>
<accession>A0A4C2A5W6</accession>
<dbReference type="EMBL" id="BGZK01002485">
    <property type="protein sequence ID" value="GBP94297.1"/>
    <property type="molecule type" value="Genomic_DNA"/>
</dbReference>
<evidence type="ECO:0000313" key="2">
    <source>
        <dbReference type="Proteomes" id="UP000299102"/>
    </source>
</evidence>
<organism evidence="1 2">
    <name type="scientific">Eumeta variegata</name>
    <name type="common">Bagworm moth</name>
    <name type="synonym">Eumeta japonica</name>
    <dbReference type="NCBI Taxonomy" id="151549"/>
    <lineage>
        <taxon>Eukaryota</taxon>
        <taxon>Metazoa</taxon>
        <taxon>Ecdysozoa</taxon>
        <taxon>Arthropoda</taxon>
        <taxon>Hexapoda</taxon>
        <taxon>Insecta</taxon>
        <taxon>Pterygota</taxon>
        <taxon>Neoptera</taxon>
        <taxon>Endopterygota</taxon>
        <taxon>Lepidoptera</taxon>
        <taxon>Glossata</taxon>
        <taxon>Ditrysia</taxon>
        <taxon>Tineoidea</taxon>
        <taxon>Psychidae</taxon>
        <taxon>Oiketicinae</taxon>
        <taxon>Eumeta</taxon>
    </lineage>
</organism>
<gene>
    <name evidence="1" type="ORF">EVAR_99676_1</name>
</gene>
<keyword evidence="2" id="KW-1185">Reference proteome</keyword>
<name>A0A4C2A5W6_EUMVA</name>
<comment type="caution">
    <text evidence="1">The sequence shown here is derived from an EMBL/GenBank/DDBJ whole genome shotgun (WGS) entry which is preliminary data.</text>
</comment>
<proteinExistence type="predicted"/>
<evidence type="ECO:0000313" key="1">
    <source>
        <dbReference type="EMBL" id="GBP94297.1"/>
    </source>
</evidence>
<dbReference type="OrthoDB" id="6431754at2759"/>
<protein>
    <submittedName>
        <fullName evidence="1">Uncharacterized protein</fullName>
    </submittedName>
</protein>
<reference evidence="1 2" key="1">
    <citation type="journal article" date="2019" name="Commun. Biol.">
        <title>The bagworm genome reveals a unique fibroin gene that provides high tensile strength.</title>
        <authorList>
            <person name="Kono N."/>
            <person name="Nakamura H."/>
            <person name="Ohtoshi R."/>
            <person name="Tomita M."/>
            <person name="Numata K."/>
            <person name="Arakawa K."/>
        </authorList>
    </citation>
    <scope>NUCLEOTIDE SEQUENCE [LARGE SCALE GENOMIC DNA]</scope>
</reference>